<keyword evidence="4" id="KW-1185">Reference proteome</keyword>
<reference evidence="3 4" key="1">
    <citation type="submission" date="2020-07" db="EMBL/GenBank/DDBJ databases">
        <title>Sequencing the genomes of 1000 actinobacteria strains.</title>
        <authorList>
            <person name="Klenk H.-P."/>
        </authorList>
    </citation>
    <scope>NUCLEOTIDE SEQUENCE [LARGE SCALE GENOMIC DNA]</scope>
    <source>
        <strain evidence="3 4">DSM 29531</strain>
    </source>
</reference>
<feature type="domain" description="HTH marR-type" evidence="2">
    <location>
        <begin position="29"/>
        <end position="158"/>
    </location>
</feature>
<dbReference type="InterPro" id="IPR036388">
    <property type="entry name" value="WH-like_DNA-bd_sf"/>
</dbReference>
<name>A0A853DA87_9MICO</name>
<sequence>MRDEVDEGAAARPTGPTWSAGEGGVTPNAAFLLIAIGRMTRERAERELESLGLALRYVSALGHLAREPGLSYSELARRAGITTQSMQTTLHHLEQRAAIERRTPPGRGRRAELQLTSNGQALLAQARAVMEAIDHDFGEVLGEGSHATLTALLAQIAQVSRPGA</sequence>
<dbReference type="PROSITE" id="PS50995">
    <property type="entry name" value="HTH_MARR_2"/>
    <property type="match status" value="1"/>
</dbReference>
<dbReference type="InterPro" id="IPR039422">
    <property type="entry name" value="MarR/SlyA-like"/>
</dbReference>
<dbReference type="Pfam" id="PF12802">
    <property type="entry name" value="MarR_2"/>
    <property type="match status" value="1"/>
</dbReference>
<dbReference type="PANTHER" id="PTHR33164:SF103">
    <property type="entry name" value="REGULATORY PROTEIN MARR"/>
    <property type="match status" value="1"/>
</dbReference>
<dbReference type="RefSeq" id="WP_179479370.1">
    <property type="nucleotide sequence ID" value="NZ_JACCFW010000001.1"/>
</dbReference>
<evidence type="ECO:0000256" key="1">
    <source>
        <dbReference type="SAM" id="MobiDB-lite"/>
    </source>
</evidence>
<dbReference type="EMBL" id="JACCFW010000001">
    <property type="protein sequence ID" value="NYJ73868.1"/>
    <property type="molecule type" value="Genomic_DNA"/>
</dbReference>
<dbReference type="SMART" id="SM00347">
    <property type="entry name" value="HTH_MARR"/>
    <property type="match status" value="1"/>
</dbReference>
<keyword evidence="3" id="KW-0238">DNA-binding</keyword>
<dbReference type="GO" id="GO:0003677">
    <property type="term" value="F:DNA binding"/>
    <property type="evidence" value="ECO:0007669"/>
    <property type="project" value="UniProtKB-KW"/>
</dbReference>
<dbReference type="GO" id="GO:0006950">
    <property type="term" value="P:response to stress"/>
    <property type="evidence" value="ECO:0007669"/>
    <property type="project" value="TreeGrafter"/>
</dbReference>
<dbReference type="InterPro" id="IPR000835">
    <property type="entry name" value="HTH_MarR-typ"/>
</dbReference>
<protein>
    <submittedName>
        <fullName evidence="3">DNA-binding MarR family transcriptional regulator</fullName>
    </submittedName>
</protein>
<organism evidence="3 4">
    <name type="scientific">Allobranchiibius huperziae</name>
    <dbReference type="NCBI Taxonomy" id="1874116"/>
    <lineage>
        <taxon>Bacteria</taxon>
        <taxon>Bacillati</taxon>
        <taxon>Actinomycetota</taxon>
        <taxon>Actinomycetes</taxon>
        <taxon>Micrococcales</taxon>
        <taxon>Dermacoccaceae</taxon>
        <taxon>Allobranchiibius</taxon>
    </lineage>
</organism>
<gene>
    <name evidence="3" type="ORF">HNR15_000831</name>
</gene>
<dbReference type="SUPFAM" id="SSF46785">
    <property type="entry name" value="Winged helix' DNA-binding domain"/>
    <property type="match status" value="1"/>
</dbReference>
<comment type="caution">
    <text evidence="3">The sequence shown here is derived from an EMBL/GenBank/DDBJ whole genome shotgun (WGS) entry which is preliminary data.</text>
</comment>
<proteinExistence type="predicted"/>
<feature type="region of interest" description="Disordered" evidence="1">
    <location>
        <begin position="1"/>
        <end position="23"/>
    </location>
</feature>
<dbReference type="InterPro" id="IPR036390">
    <property type="entry name" value="WH_DNA-bd_sf"/>
</dbReference>
<dbReference type="Gene3D" id="1.10.10.10">
    <property type="entry name" value="Winged helix-like DNA-binding domain superfamily/Winged helix DNA-binding domain"/>
    <property type="match status" value="1"/>
</dbReference>
<evidence type="ECO:0000259" key="2">
    <source>
        <dbReference type="PROSITE" id="PS50995"/>
    </source>
</evidence>
<dbReference type="GO" id="GO:0003700">
    <property type="term" value="F:DNA-binding transcription factor activity"/>
    <property type="evidence" value="ECO:0007669"/>
    <property type="project" value="InterPro"/>
</dbReference>
<dbReference type="Proteomes" id="UP000571817">
    <property type="component" value="Unassembled WGS sequence"/>
</dbReference>
<dbReference type="AlphaFoldDB" id="A0A853DA87"/>
<evidence type="ECO:0000313" key="3">
    <source>
        <dbReference type="EMBL" id="NYJ73868.1"/>
    </source>
</evidence>
<evidence type="ECO:0000313" key="4">
    <source>
        <dbReference type="Proteomes" id="UP000571817"/>
    </source>
</evidence>
<dbReference type="PANTHER" id="PTHR33164">
    <property type="entry name" value="TRANSCRIPTIONAL REGULATOR, MARR FAMILY"/>
    <property type="match status" value="1"/>
</dbReference>
<accession>A0A853DA87</accession>